<dbReference type="Proteomes" id="UP000607559">
    <property type="component" value="Unassembled WGS sequence"/>
</dbReference>
<evidence type="ECO:0000313" key="4">
    <source>
        <dbReference type="EMBL" id="GGB26292.1"/>
    </source>
</evidence>
<dbReference type="Pfam" id="PF16344">
    <property type="entry name" value="FecR_C"/>
    <property type="match status" value="1"/>
</dbReference>
<dbReference type="EMBL" id="BMJC01000010">
    <property type="protein sequence ID" value="GGB26292.1"/>
    <property type="molecule type" value="Genomic_DNA"/>
</dbReference>
<dbReference type="Gene3D" id="2.60.120.1440">
    <property type="match status" value="1"/>
</dbReference>
<evidence type="ECO:0000313" key="5">
    <source>
        <dbReference type="Proteomes" id="UP000607559"/>
    </source>
</evidence>
<evidence type="ECO:0008006" key="6">
    <source>
        <dbReference type="Google" id="ProtNLM"/>
    </source>
</evidence>
<evidence type="ECO:0000256" key="1">
    <source>
        <dbReference type="SAM" id="Phobius"/>
    </source>
</evidence>
<organism evidence="4 5">
    <name type="scientific">Puia dinghuensis</name>
    <dbReference type="NCBI Taxonomy" id="1792502"/>
    <lineage>
        <taxon>Bacteria</taxon>
        <taxon>Pseudomonadati</taxon>
        <taxon>Bacteroidota</taxon>
        <taxon>Chitinophagia</taxon>
        <taxon>Chitinophagales</taxon>
        <taxon>Chitinophagaceae</taxon>
        <taxon>Puia</taxon>
    </lineage>
</organism>
<dbReference type="Gene3D" id="3.55.50.30">
    <property type="match status" value="1"/>
</dbReference>
<feature type="domain" description="Protein FecR C-terminal" evidence="3">
    <location>
        <begin position="342"/>
        <end position="408"/>
    </location>
</feature>
<dbReference type="GO" id="GO:0016989">
    <property type="term" value="F:sigma factor antagonist activity"/>
    <property type="evidence" value="ECO:0007669"/>
    <property type="project" value="TreeGrafter"/>
</dbReference>
<proteinExistence type="predicted"/>
<dbReference type="InterPro" id="IPR006860">
    <property type="entry name" value="FecR"/>
</dbReference>
<dbReference type="Pfam" id="PF04773">
    <property type="entry name" value="FecR"/>
    <property type="match status" value="1"/>
</dbReference>
<dbReference type="InterPro" id="IPR032508">
    <property type="entry name" value="FecR_C"/>
</dbReference>
<evidence type="ECO:0000259" key="2">
    <source>
        <dbReference type="Pfam" id="PF04773"/>
    </source>
</evidence>
<comment type="caution">
    <text evidence="4">The sequence shown here is derived from an EMBL/GenBank/DDBJ whole genome shotgun (WGS) entry which is preliminary data.</text>
</comment>
<feature type="transmembrane region" description="Helical" evidence="1">
    <location>
        <begin position="103"/>
        <end position="121"/>
    </location>
</feature>
<dbReference type="PANTHER" id="PTHR30273:SF2">
    <property type="entry name" value="PROTEIN FECR"/>
    <property type="match status" value="1"/>
</dbReference>
<reference evidence="4" key="2">
    <citation type="submission" date="2020-09" db="EMBL/GenBank/DDBJ databases">
        <authorList>
            <person name="Sun Q."/>
            <person name="Zhou Y."/>
        </authorList>
    </citation>
    <scope>NUCLEOTIDE SEQUENCE</scope>
    <source>
        <strain evidence="4">CGMCC 1.15448</strain>
    </source>
</reference>
<keyword evidence="1" id="KW-0812">Transmembrane</keyword>
<dbReference type="PANTHER" id="PTHR30273">
    <property type="entry name" value="PERIPLASMIC SIGNAL SENSOR AND SIGMA FACTOR ACTIVATOR FECR-RELATED"/>
    <property type="match status" value="1"/>
</dbReference>
<gene>
    <name evidence="4" type="ORF">GCM10011511_57800</name>
</gene>
<keyword evidence="1" id="KW-1133">Transmembrane helix</keyword>
<dbReference type="RefSeq" id="WP_188938327.1">
    <property type="nucleotide sequence ID" value="NZ_BMJC01000010.1"/>
</dbReference>
<evidence type="ECO:0000259" key="3">
    <source>
        <dbReference type="Pfam" id="PF16344"/>
    </source>
</evidence>
<dbReference type="AlphaFoldDB" id="A0A8J2XWG2"/>
<keyword evidence="1" id="KW-0472">Membrane</keyword>
<protein>
    <recommendedName>
        <fullName evidence="6">FecR family protein</fullName>
    </recommendedName>
</protein>
<dbReference type="InterPro" id="IPR012373">
    <property type="entry name" value="Ferrdict_sens_TM"/>
</dbReference>
<feature type="domain" description="FecR protein" evidence="2">
    <location>
        <begin position="195"/>
        <end position="297"/>
    </location>
</feature>
<keyword evidence="5" id="KW-1185">Reference proteome</keyword>
<sequence length="410" mass="46339">MQPEYSPLSRLIVGRLFGTETKTQKAKLDAWINASEANRRKMEQFNSVRWFARVWQKHRSIDPRTTWELIRARTANQPGVPPLPDLYLPEESSKVEVHRIGKWVVALILVLGVAFGILWLGTKTAAPLEEDTYSLHASATIANNADFHATLGKEPVGWLFGDEQLDFYKPIDGVLLCSYHPSQAYPELGDERQYKIVTPANGTYTIVLPDESTIDMGPASTLHFTTSYGRYARELKLAGDGFFEVKPVNWLFSADEKPFIVHIDSVTITAFGTRFQVEADDRDSGEVRATLLSGTIEVQRGANTPRWLRRPGQAYLLNKDGKDTVLSLIESSRAVEMAGPVFFYRDEPMNHILQDLSHYYHIRFVSHDAMTESFTFQASKTISLDSLLRNIEKTGRIHFSIGKDSIIVSR</sequence>
<accession>A0A8J2XWG2</accession>
<reference evidence="4" key="1">
    <citation type="journal article" date="2014" name="Int. J. Syst. Evol. Microbiol.">
        <title>Complete genome sequence of Corynebacterium casei LMG S-19264T (=DSM 44701T), isolated from a smear-ripened cheese.</title>
        <authorList>
            <consortium name="US DOE Joint Genome Institute (JGI-PGF)"/>
            <person name="Walter F."/>
            <person name="Albersmeier A."/>
            <person name="Kalinowski J."/>
            <person name="Ruckert C."/>
        </authorList>
    </citation>
    <scope>NUCLEOTIDE SEQUENCE</scope>
    <source>
        <strain evidence="4">CGMCC 1.15448</strain>
    </source>
</reference>
<name>A0A8J2XWG2_9BACT</name>